<dbReference type="Proteomes" id="UP001054945">
    <property type="component" value="Unassembled WGS sequence"/>
</dbReference>
<dbReference type="EMBL" id="BPLR01019451">
    <property type="protein sequence ID" value="GIX68020.1"/>
    <property type="molecule type" value="Genomic_DNA"/>
</dbReference>
<sequence length="226" mass="25007">MSRDCAFIVDSCGWREMDTKTRPESPPPLGRVTGDGTVLSPEGHSSMAGVSRQVFFSPRFLHDVQHRQLSACTSGQRPADQSCHSTLQLHLLLEFLDVHVRQYCGVPIGGLQVKIRRSDNTTVNLWRLDNHQASHWVQSQLPLPSHLNVSDRVIIEAIKGGDTRAAIAVDDITFTTPYNCTIKPLKASVHPGTVLSIVISVAGEWSTLPRQAQNGDFPPETLNQRR</sequence>
<keyword evidence="3" id="KW-1185">Reference proteome</keyword>
<dbReference type="InterPro" id="IPR013320">
    <property type="entry name" value="ConA-like_dom_sf"/>
</dbReference>
<proteinExistence type="predicted"/>
<evidence type="ECO:0000313" key="2">
    <source>
        <dbReference type="EMBL" id="GIX68020.1"/>
    </source>
</evidence>
<dbReference type="Gene3D" id="2.60.120.200">
    <property type="match status" value="1"/>
</dbReference>
<reference evidence="2 3" key="1">
    <citation type="submission" date="2021-06" db="EMBL/GenBank/DDBJ databases">
        <title>Caerostris extrusa draft genome.</title>
        <authorList>
            <person name="Kono N."/>
            <person name="Arakawa K."/>
        </authorList>
    </citation>
    <scope>NUCLEOTIDE SEQUENCE [LARGE SCALE GENOMIC DNA]</scope>
</reference>
<dbReference type="Pfam" id="PF00629">
    <property type="entry name" value="MAM"/>
    <property type="match status" value="1"/>
</dbReference>
<name>A0AAV4M6Z4_CAEEX</name>
<dbReference type="PROSITE" id="PS50060">
    <property type="entry name" value="MAM_2"/>
    <property type="match status" value="1"/>
</dbReference>
<evidence type="ECO:0000313" key="3">
    <source>
        <dbReference type="Proteomes" id="UP001054945"/>
    </source>
</evidence>
<accession>A0AAV4M6Z4</accession>
<dbReference type="AlphaFoldDB" id="A0AAV4M6Z4"/>
<evidence type="ECO:0000259" key="1">
    <source>
        <dbReference type="PROSITE" id="PS50060"/>
    </source>
</evidence>
<organism evidence="2 3">
    <name type="scientific">Caerostris extrusa</name>
    <name type="common">Bark spider</name>
    <name type="synonym">Caerostris bankana</name>
    <dbReference type="NCBI Taxonomy" id="172846"/>
    <lineage>
        <taxon>Eukaryota</taxon>
        <taxon>Metazoa</taxon>
        <taxon>Ecdysozoa</taxon>
        <taxon>Arthropoda</taxon>
        <taxon>Chelicerata</taxon>
        <taxon>Arachnida</taxon>
        <taxon>Araneae</taxon>
        <taxon>Araneomorphae</taxon>
        <taxon>Entelegynae</taxon>
        <taxon>Araneoidea</taxon>
        <taxon>Araneidae</taxon>
        <taxon>Caerostris</taxon>
    </lineage>
</organism>
<gene>
    <name evidence="2" type="primary">MLRP2_14</name>
    <name evidence="2" type="ORF">CEXT_411631</name>
</gene>
<feature type="domain" description="MAM" evidence="1">
    <location>
        <begin position="3"/>
        <end position="182"/>
    </location>
</feature>
<comment type="caution">
    <text evidence="2">The sequence shown here is derived from an EMBL/GenBank/DDBJ whole genome shotgun (WGS) entry which is preliminary data.</text>
</comment>
<dbReference type="GO" id="GO:0016020">
    <property type="term" value="C:membrane"/>
    <property type="evidence" value="ECO:0007669"/>
    <property type="project" value="InterPro"/>
</dbReference>
<dbReference type="InterPro" id="IPR000998">
    <property type="entry name" value="MAM_dom"/>
</dbReference>
<dbReference type="SUPFAM" id="SSF49899">
    <property type="entry name" value="Concanavalin A-like lectins/glucanases"/>
    <property type="match status" value="1"/>
</dbReference>
<protein>
    <submittedName>
        <fullName evidence="2">MAM and LDL-receptor class A domain-containing protein 2</fullName>
    </submittedName>
</protein>